<dbReference type="PROSITE" id="PS51762">
    <property type="entry name" value="GH16_2"/>
    <property type="match status" value="1"/>
</dbReference>
<evidence type="ECO:0000256" key="6">
    <source>
        <dbReference type="ARBA" id="ARBA00023136"/>
    </source>
</evidence>
<feature type="chain" id="PRO_5035233257" description="GH16 domain-containing protein" evidence="10">
    <location>
        <begin position="23"/>
        <end position="561"/>
    </location>
</feature>
<keyword evidence="7" id="KW-0325">Glycoprotein</keyword>
<dbReference type="EMBL" id="CAKKNE010000003">
    <property type="protein sequence ID" value="CAH0371314.1"/>
    <property type="molecule type" value="Genomic_DNA"/>
</dbReference>
<keyword evidence="3 9" id="KW-0812">Transmembrane</keyword>
<feature type="domain" description="GH16" evidence="11">
    <location>
        <begin position="17"/>
        <end position="425"/>
    </location>
</feature>
<reference evidence="12" key="1">
    <citation type="submission" date="2021-11" db="EMBL/GenBank/DDBJ databases">
        <authorList>
            <consortium name="Genoscope - CEA"/>
            <person name="William W."/>
        </authorList>
    </citation>
    <scope>NUCLEOTIDE SEQUENCE</scope>
</reference>
<proteinExistence type="inferred from homology"/>
<evidence type="ECO:0000256" key="2">
    <source>
        <dbReference type="ARBA" id="ARBA00010962"/>
    </source>
</evidence>
<evidence type="ECO:0000256" key="9">
    <source>
        <dbReference type="SAM" id="Phobius"/>
    </source>
</evidence>
<dbReference type="InterPro" id="IPR013320">
    <property type="entry name" value="ConA-like_dom_sf"/>
</dbReference>
<dbReference type="AlphaFoldDB" id="A0A8J2SRH8"/>
<dbReference type="OrthoDB" id="412647at2759"/>
<evidence type="ECO:0000256" key="4">
    <source>
        <dbReference type="ARBA" id="ARBA00022968"/>
    </source>
</evidence>
<dbReference type="Proteomes" id="UP000789595">
    <property type="component" value="Unassembled WGS sequence"/>
</dbReference>
<feature type="signal peptide" evidence="10">
    <location>
        <begin position="1"/>
        <end position="22"/>
    </location>
</feature>
<evidence type="ECO:0000313" key="12">
    <source>
        <dbReference type="EMBL" id="CAH0371314.1"/>
    </source>
</evidence>
<comment type="similarity">
    <text evidence="2">Belongs to the SKN1/KRE6 family.</text>
</comment>
<dbReference type="InterPro" id="IPR000757">
    <property type="entry name" value="Beta-glucanase-like"/>
</dbReference>
<evidence type="ECO:0000256" key="7">
    <source>
        <dbReference type="ARBA" id="ARBA00023180"/>
    </source>
</evidence>
<evidence type="ECO:0000256" key="1">
    <source>
        <dbReference type="ARBA" id="ARBA00004606"/>
    </source>
</evidence>
<protein>
    <recommendedName>
        <fullName evidence="11">GH16 domain-containing protein</fullName>
    </recommendedName>
</protein>
<gene>
    <name evidence="12" type="ORF">PECAL_3P12490</name>
</gene>
<dbReference type="GO" id="GO:0015926">
    <property type="term" value="F:glucosidase activity"/>
    <property type="evidence" value="ECO:0007669"/>
    <property type="project" value="TreeGrafter"/>
</dbReference>
<organism evidence="12 13">
    <name type="scientific">Pelagomonas calceolata</name>
    <dbReference type="NCBI Taxonomy" id="35677"/>
    <lineage>
        <taxon>Eukaryota</taxon>
        <taxon>Sar</taxon>
        <taxon>Stramenopiles</taxon>
        <taxon>Ochrophyta</taxon>
        <taxon>Pelagophyceae</taxon>
        <taxon>Pelagomonadales</taxon>
        <taxon>Pelagomonadaceae</taxon>
        <taxon>Pelagomonas</taxon>
    </lineage>
</organism>
<keyword evidence="4" id="KW-0735">Signal-anchor</keyword>
<dbReference type="SUPFAM" id="SSF49899">
    <property type="entry name" value="Concanavalin A-like lectins/glucanases"/>
    <property type="match status" value="1"/>
</dbReference>
<keyword evidence="6 9" id="KW-0472">Membrane</keyword>
<evidence type="ECO:0000256" key="5">
    <source>
        <dbReference type="ARBA" id="ARBA00022989"/>
    </source>
</evidence>
<accession>A0A8J2SRH8</accession>
<evidence type="ECO:0000256" key="3">
    <source>
        <dbReference type="ARBA" id="ARBA00022692"/>
    </source>
</evidence>
<comment type="subcellular location">
    <subcellularLocation>
        <location evidence="1">Membrane</location>
        <topology evidence="1">Single-pass type II membrane protein</topology>
    </subcellularLocation>
</comment>
<dbReference type="PANTHER" id="PTHR31361">
    <property type="entry name" value="BETA-GLUCAN SYNTHESIS-ASSOCIATED PROTEIN KRE6-RELATED"/>
    <property type="match status" value="1"/>
</dbReference>
<dbReference type="Pfam" id="PF03935">
    <property type="entry name" value="SKN1_KRE6_Sbg1"/>
    <property type="match status" value="2"/>
</dbReference>
<keyword evidence="10" id="KW-0732">Signal</keyword>
<dbReference type="GO" id="GO:0006078">
    <property type="term" value="P:(1-&gt;6)-beta-D-glucan biosynthetic process"/>
    <property type="evidence" value="ECO:0007669"/>
    <property type="project" value="TreeGrafter"/>
</dbReference>
<evidence type="ECO:0000259" key="11">
    <source>
        <dbReference type="PROSITE" id="PS51762"/>
    </source>
</evidence>
<dbReference type="GO" id="GO:0005886">
    <property type="term" value="C:plasma membrane"/>
    <property type="evidence" value="ECO:0007669"/>
    <property type="project" value="TreeGrafter"/>
</dbReference>
<dbReference type="InterPro" id="IPR005629">
    <property type="entry name" value="Skn1/Kre6/Sbg1"/>
</dbReference>
<evidence type="ECO:0000313" key="13">
    <source>
        <dbReference type="Proteomes" id="UP000789595"/>
    </source>
</evidence>
<dbReference type="GO" id="GO:0005789">
    <property type="term" value="C:endoplasmic reticulum membrane"/>
    <property type="evidence" value="ECO:0007669"/>
    <property type="project" value="TreeGrafter"/>
</dbReference>
<evidence type="ECO:0000256" key="10">
    <source>
        <dbReference type="SAM" id="SignalP"/>
    </source>
</evidence>
<dbReference type="PANTHER" id="PTHR31361:SF1">
    <property type="entry name" value="BETA-GLUCAN SYNTHESIS-ASSOCIATED PROTEIN KRE6-RELATED"/>
    <property type="match status" value="1"/>
</dbReference>
<feature type="transmembrane region" description="Helical" evidence="9">
    <location>
        <begin position="527"/>
        <end position="546"/>
    </location>
</feature>
<dbReference type="GO" id="GO:0071555">
    <property type="term" value="P:cell wall organization"/>
    <property type="evidence" value="ECO:0007669"/>
    <property type="project" value="UniProtKB-KW"/>
</dbReference>
<dbReference type="Gene3D" id="2.60.120.200">
    <property type="match status" value="1"/>
</dbReference>
<evidence type="ECO:0000256" key="8">
    <source>
        <dbReference type="ARBA" id="ARBA00023316"/>
    </source>
</evidence>
<keyword evidence="8" id="KW-0961">Cell wall biogenesis/degradation</keyword>
<keyword evidence="13" id="KW-1185">Reference proteome</keyword>
<name>A0A8J2SRH8_9STRA</name>
<keyword evidence="5 9" id="KW-1133">Transmembrane helix</keyword>
<sequence length="561" mass="63347">MRALALRCALCVACARAGWIDADTPHNERTIRSYGDNSKHTLVMSDEFETPHRSFKDGEDPRWTAINKNDYTNKALQYYSETHATTFNGTLRLTTTDEDTEFMSHQVKNKEKVTVKVRKHFRSAMLQGWDKFCFRGGVLEIRAKLPGRWDVGGLWPGLWMMGNLARATYVASSQRMWPFSHEPCDRSNQRKQEVSGCAIRPHFGLNSRQGRGAPEIDLLEVMPGDGWMPMPVPPYYLLKPYYSTSLQLAPAAKVRPWNGAQPAPGTWYEGMKYGPNTSQNVFFYGMELKSPIGDPEESYWADAVSANTPIGSSEFEEFHTYRLEWTPRQRLAWYKDGEFLYEINQQSLTNLTRGLQIPDEPTYLLLNTAMSSTWGFPAPCPAGCACDCFDCKKEACKCAIAEGFCDSLPAHFLIDYVRLYQNEKHSVGCDPPSHPTKKFIQAHLDRYLDPDAPRMRRALEPVPRGGGACVHGRECGSGGECVRRRCRCGDTRTGPMCQAPRGFDDEIGAAGSEPRLDLAGFVVPPQLAVALACVVLAHIMFCRRSLTRIRHERRVMRERVS</sequence>
<comment type="caution">
    <text evidence="12">The sequence shown here is derived from an EMBL/GenBank/DDBJ whole genome shotgun (WGS) entry which is preliminary data.</text>
</comment>